<dbReference type="Proteomes" id="UP000612362">
    <property type="component" value="Unassembled WGS sequence"/>
</dbReference>
<reference evidence="2" key="1">
    <citation type="submission" date="2020-10" db="EMBL/GenBank/DDBJ databases">
        <title>Taxonomic study of unclassified bacteria belonging to the class Ktedonobacteria.</title>
        <authorList>
            <person name="Yabe S."/>
            <person name="Wang C.M."/>
            <person name="Zheng Y."/>
            <person name="Sakai Y."/>
            <person name="Cavaletti L."/>
            <person name="Monciardini P."/>
            <person name="Donadio S."/>
        </authorList>
    </citation>
    <scope>NUCLEOTIDE SEQUENCE</scope>
    <source>
        <strain evidence="2">SOSP1-1</strain>
    </source>
</reference>
<dbReference type="AlphaFoldDB" id="A0A8J3HZR9"/>
<dbReference type="EMBL" id="BNJF01000001">
    <property type="protein sequence ID" value="GHO44003.1"/>
    <property type="molecule type" value="Genomic_DNA"/>
</dbReference>
<protein>
    <submittedName>
        <fullName evidence="2">Uncharacterized protein</fullName>
    </submittedName>
</protein>
<accession>A0A8J3HZR9</accession>
<keyword evidence="3" id="KW-1185">Reference proteome</keyword>
<comment type="caution">
    <text evidence="2">The sequence shown here is derived from an EMBL/GenBank/DDBJ whole genome shotgun (WGS) entry which is preliminary data.</text>
</comment>
<evidence type="ECO:0000256" key="1">
    <source>
        <dbReference type="SAM" id="Phobius"/>
    </source>
</evidence>
<dbReference type="RefSeq" id="WP_220193439.1">
    <property type="nucleotide sequence ID" value="NZ_BNJF01000001.1"/>
</dbReference>
<feature type="transmembrane region" description="Helical" evidence="1">
    <location>
        <begin position="52"/>
        <end position="73"/>
    </location>
</feature>
<evidence type="ECO:0000313" key="2">
    <source>
        <dbReference type="EMBL" id="GHO44003.1"/>
    </source>
</evidence>
<organism evidence="2 3">
    <name type="scientific">Ktedonospora formicarum</name>
    <dbReference type="NCBI Taxonomy" id="2778364"/>
    <lineage>
        <taxon>Bacteria</taxon>
        <taxon>Bacillati</taxon>
        <taxon>Chloroflexota</taxon>
        <taxon>Ktedonobacteria</taxon>
        <taxon>Ktedonobacterales</taxon>
        <taxon>Ktedonobacteraceae</taxon>
        <taxon>Ktedonospora</taxon>
    </lineage>
</organism>
<keyword evidence="1" id="KW-0472">Membrane</keyword>
<gene>
    <name evidence="2" type="ORF">KSX_21660</name>
</gene>
<keyword evidence="1" id="KW-0812">Transmembrane</keyword>
<proteinExistence type="predicted"/>
<name>A0A8J3HZR9_9CHLR</name>
<feature type="transmembrane region" description="Helical" evidence="1">
    <location>
        <begin position="21"/>
        <end position="40"/>
    </location>
</feature>
<keyword evidence="1" id="KW-1133">Transmembrane helix</keyword>
<evidence type="ECO:0000313" key="3">
    <source>
        <dbReference type="Proteomes" id="UP000612362"/>
    </source>
</evidence>
<sequence>MKVWRTSVLKQVWQDSELVSAMGAASLAFGALIVLVTLIADILRPAMYSGLGLARLGVLCLGGGLIAGGIVLMRRARRALIEIEA</sequence>